<dbReference type="RefSeq" id="WP_209692439.1">
    <property type="nucleotide sequence ID" value="NZ_BAAAVU010000028.1"/>
</dbReference>
<keyword evidence="4" id="KW-1185">Reference proteome</keyword>
<feature type="compositionally biased region" description="Basic and acidic residues" evidence="1">
    <location>
        <begin position="1"/>
        <end position="14"/>
    </location>
</feature>
<protein>
    <submittedName>
        <fullName evidence="3">Uncharacterized protein</fullName>
    </submittedName>
</protein>
<name>A0ABS4UCA8_9ACTN</name>
<feature type="transmembrane region" description="Helical" evidence="2">
    <location>
        <begin position="43"/>
        <end position="65"/>
    </location>
</feature>
<organism evidence="3 4">
    <name type="scientific">Kribbella aluminosa</name>
    <dbReference type="NCBI Taxonomy" id="416017"/>
    <lineage>
        <taxon>Bacteria</taxon>
        <taxon>Bacillati</taxon>
        <taxon>Actinomycetota</taxon>
        <taxon>Actinomycetes</taxon>
        <taxon>Propionibacteriales</taxon>
        <taxon>Kribbellaceae</taxon>
        <taxon>Kribbella</taxon>
    </lineage>
</organism>
<evidence type="ECO:0000313" key="3">
    <source>
        <dbReference type="EMBL" id="MBP2349241.1"/>
    </source>
</evidence>
<dbReference type="Proteomes" id="UP000755585">
    <property type="component" value="Unassembled WGS sequence"/>
</dbReference>
<keyword evidence="2" id="KW-1133">Transmembrane helix</keyword>
<proteinExistence type="predicted"/>
<dbReference type="EMBL" id="JAGINT010000001">
    <property type="protein sequence ID" value="MBP2349241.1"/>
    <property type="molecule type" value="Genomic_DNA"/>
</dbReference>
<keyword evidence="2" id="KW-0472">Membrane</keyword>
<sequence>MTAQQHHDVQHETPADEQYAAPDRTDPLGPIALPKRHQVGARALALVGVVGMSTMAVAVAAPSGLPWVTH</sequence>
<evidence type="ECO:0000256" key="1">
    <source>
        <dbReference type="SAM" id="MobiDB-lite"/>
    </source>
</evidence>
<feature type="region of interest" description="Disordered" evidence="1">
    <location>
        <begin position="1"/>
        <end position="33"/>
    </location>
</feature>
<evidence type="ECO:0000256" key="2">
    <source>
        <dbReference type="SAM" id="Phobius"/>
    </source>
</evidence>
<keyword evidence="2" id="KW-0812">Transmembrane</keyword>
<accession>A0ABS4UCA8</accession>
<comment type="caution">
    <text evidence="3">The sequence shown here is derived from an EMBL/GenBank/DDBJ whole genome shotgun (WGS) entry which is preliminary data.</text>
</comment>
<evidence type="ECO:0000313" key="4">
    <source>
        <dbReference type="Proteomes" id="UP000755585"/>
    </source>
</evidence>
<gene>
    <name evidence="3" type="ORF">JOF29_000324</name>
</gene>
<reference evidence="3 4" key="1">
    <citation type="submission" date="2021-03" db="EMBL/GenBank/DDBJ databases">
        <title>Sequencing the genomes of 1000 actinobacteria strains.</title>
        <authorList>
            <person name="Klenk H.-P."/>
        </authorList>
    </citation>
    <scope>NUCLEOTIDE SEQUENCE [LARGE SCALE GENOMIC DNA]</scope>
    <source>
        <strain evidence="3 4">DSM 18824</strain>
    </source>
</reference>